<dbReference type="InterPro" id="IPR019734">
    <property type="entry name" value="TPR_rpt"/>
</dbReference>
<accession>A0A6I4UL51</accession>
<sequence>MASDTQQAAGGASKAGWVLLGAALLLAAGSIGFNVYQGSGGENAPAAPADGTATIEQLRAAAEASKDDAGPWGDLAFAYFGQGQYAEAAAAYRRALQIAPNEAVLWSALGETLVLASERDPLPAEALAAFQKAVALDATDPRARYFLAAKKDLDKDHEGALAAWLDLLADSPPGAPWETDLVRTIEQVGKMNSIDVSARIAKAQAARKPALLAPGSGSVAGEAASPALRGPSAADVAAAGAMKPSEQRTMAEGMVAQLEARLQSEPKNVDGWVMLMRSRMTLGEPAKAKAALEAAVKANPGAAADLRAQAAGLGVK</sequence>
<dbReference type="PROSITE" id="PS50005">
    <property type="entry name" value="TPR"/>
    <property type="match status" value="1"/>
</dbReference>
<dbReference type="OrthoDB" id="9815847at2"/>
<gene>
    <name evidence="6" type="ORF">FHS52_002720</name>
    <name evidence="7" type="ORF">GRI59_13315</name>
</gene>
<dbReference type="Proteomes" id="UP000430021">
    <property type="component" value="Unassembled WGS sequence"/>
</dbReference>
<evidence type="ECO:0000256" key="4">
    <source>
        <dbReference type="PROSITE-ProRule" id="PRU00339"/>
    </source>
</evidence>
<organism evidence="7 8">
    <name type="scientific">Erythrobacter ramosus</name>
    <dbReference type="NCBI Taxonomy" id="35811"/>
    <lineage>
        <taxon>Bacteria</taxon>
        <taxon>Pseudomonadati</taxon>
        <taxon>Pseudomonadota</taxon>
        <taxon>Alphaproteobacteria</taxon>
        <taxon>Sphingomonadales</taxon>
        <taxon>Erythrobacteraceae</taxon>
        <taxon>Erythrobacter/Porphyrobacter group</taxon>
        <taxon>Erythrobacter</taxon>
    </lineage>
</organism>
<evidence type="ECO:0000256" key="5">
    <source>
        <dbReference type="SAM" id="Phobius"/>
    </source>
</evidence>
<keyword evidence="3 4" id="KW-0802">TPR repeat</keyword>
<dbReference type="Proteomes" id="UP000548685">
    <property type="component" value="Unassembled WGS sequence"/>
</dbReference>
<reference evidence="7 8" key="1">
    <citation type="submission" date="2019-12" db="EMBL/GenBank/DDBJ databases">
        <title>Genomic-based taxomic classification of the family Erythrobacteraceae.</title>
        <authorList>
            <person name="Xu L."/>
        </authorList>
    </citation>
    <scope>NUCLEOTIDE SEQUENCE [LARGE SCALE GENOMIC DNA]</scope>
    <source>
        <strain evidence="7 8">JCM 10282</strain>
    </source>
</reference>
<dbReference type="InterPro" id="IPR051263">
    <property type="entry name" value="C-type_cytochrome_biogenesis"/>
</dbReference>
<keyword evidence="1" id="KW-0677">Repeat</keyword>
<comment type="caution">
    <text evidence="7">The sequence shown here is derived from an EMBL/GenBank/DDBJ whole genome shotgun (WGS) entry which is preliminary data.</text>
</comment>
<dbReference type="EMBL" id="JACICE010000003">
    <property type="protein sequence ID" value="MBB3776728.1"/>
    <property type="molecule type" value="Genomic_DNA"/>
</dbReference>
<keyword evidence="5" id="KW-1133">Transmembrane helix</keyword>
<protein>
    <submittedName>
        <fullName evidence="6">Cytochrome c-type biogenesis protein CcmH</fullName>
    </submittedName>
    <submittedName>
        <fullName evidence="7">Tetratricopeptide repeat protein</fullName>
    </submittedName>
</protein>
<keyword evidence="5" id="KW-0812">Transmembrane</keyword>
<dbReference type="InterPro" id="IPR011990">
    <property type="entry name" value="TPR-like_helical_dom_sf"/>
</dbReference>
<evidence type="ECO:0000313" key="9">
    <source>
        <dbReference type="Proteomes" id="UP000548685"/>
    </source>
</evidence>
<dbReference type="GO" id="GO:0005886">
    <property type="term" value="C:plasma membrane"/>
    <property type="evidence" value="ECO:0007669"/>
    <property type="project" value="TreeGrafter"/>
</dbReference>
<evidence type="ECO:0000313" key="7">
    <source>
        <dbReference type="EMBL" id="MXP39582.1"/>
    </source>
</evidence>
<proteinExistence type="predicted"/>
<evidence type="ECO:0000313" key="8">
    <source>
        <dbReference type="Proteomes" id="UP000430021"/>
    </source>
</evidence>
<dbReference type="InterPro" id="IPR013105">
    <property type="entry name" value="TPR_2"/>
</dbReference>
<name>A0A6I4UL51_9SPHN</name>
<dbReference type="Gene3D" id="1.25.40.10">
    <property type="entry name" value="Tetratricopeptide repeat domain"/>
    <property type="match status" value="2"/>
</dbReference>
<dbReference type="AlphaFoldDB" id="A0A6I4UL51"/>
<feature type="repeat" description="TPR" evidence="4">
    <location>
        <begin position="69"/>
        <end position="102"/>
    </location>
</feature>
<dbReference type="PANTHER" id="PTHR47870:SF1">
    <property type="entry name" value="CYTOCHROME C-TYPE BIOGENESIS PROTEIN CCMH"/>
    <property type="match status" value="1"/>
</dbReference>
<evidence type="ECO:0000256" key="2">
    <source>
        <dbReference type="ARBA" id="ARBA00022748"/>
    </source>
</evidence>
<keyword evidence="9" id="KW-1185">Reference proteome</keyword>
<dbReference type="RefSeq" id="WP_160761734.1">
    <property type="nucleotide sequence ID" value="NZ_BAAADZ010000011.1"/>
</dbReference>
<dbReference type="SMART" id="SM00028">
    <property type="entry name" value="TPR"/>
    <property type="match status" value="3"/>
</dbReference>
<feature type="transmembrane region" description="Helical" evidence="5">
    <location>
        <begin position="15"/>
        <end position="36"/>
    </location>
</feature>
<dbReference type="GO" id="GO:0017004">
    <property type="term" value="P:cytochrome complex assembly"/>
    <property type="evidence" value="ECO:0007669"/>
    <property type="project" value="UniProtKB-KW"/>
</dbReference>
<reference evidence="6 9" key="2">
    <citation type="submission" date="2020-08" db="EMBL/GenBank/DDBJ databases">
        <title>Genomic Encyclopedia of Type Strains, Phase IV (KMG-IV): sequencing the most valuable type-strain genomes for metagenomic binning, comparative biology and taxonomic classification.</title>
        <authorList>
            <person name="Goeker M."/>
        </authorList>
    </citation>
    <scope>NUCLEOTIDE SEQUENCE [LARGE SCALE GENOMIC DNA]</scope>
    <source>
        <strain evidence="6 9">DSM 8510</strain>
    </source>
</reference>
<dbReference type="PANTHER" id="PTHR47870">
    <property type="entry name" value="CYTOCHROME C-TYPE BIOGENESIS PROTEIN CCMH"/>
    <property type="match status" value="1"/>
</dbReference>
<keyword evidence="5" id="KW-0472">Membrane</keyword>
<dbReference type="Pfam" id="PF07719">
    <property type="entry name" value="TPR_2"/>
    <property type="match status" value="1"/>
</dbReference>
<dbReference type="EMBL" id="WTYB01000003">
    <property type="protein sequence ID" value="MXP39582.1"/>
    <property type="molecule type" value="Genomic_DNA"/>
</dbReference>
<dbReference type="SUPFAM" id="SSF48452">
    <property type="entry name" value="TPR-like"/>
    <property type="match status" value="1"/>
</dbReference>
<evidence type="ECO:0000256" key="3">
    <source>
        <dbReference type="ARBA" id="ARBA00022803"/>
    </source>
</evidence>
<evidence type="ECO:0000313" key="6">
    <source>
        <dbReference type="EMBL" id="MBB3776728.1"/>
    </source>
</evidence>
<keyword evidence="2" id="KW-0201">Cytochrome c-type biogenesis</keyword>
<evidence type="ECO:0000256" key="1">
    <source>
        <dbReference type="ARBA" id="ARBA00022737"/>
    </source>
</evidence>